<comment type="caution">
    <text evidence="1">The sequence shown here is derived from an EMBL/GenBank/DDBJ whole genome shotgun (WGS) entry which is preliminary data.</text>
</comment>
<dbReference type="AlphaFoldDB" id="A0A2W5QKU6"/>
<sequence>MTGYISPFPVEVGPNYRNRIEGAAVIERMHIMPRSDGGEETCQPRACRECERERTWKEGQTLELRSRG</sequence>
<organism evidence="1 2">
    <name type="scientific">Novosphingobium pentaromativorans</name>
    <dbReference type="NCBI Taxonomy" id="205844"/>
    <lineage>
        <taxon>Bacteria</taxon>
        <taxon>Pseudomonadati</taxon>
        <taxon>Pseudomonadota</taxon>
        <taxon>Alphaproteobacteria</taxon>
        <taxon>Sphingomonadales</taxon>
        <taxon>Sphingomonadaceae</taxon>
        <taxon>Novosphingobium</taxon>
    </lineage>
</organism>
<reference evidence="1 2" key="1">
    <citation type="submission" date="2017-08" db="EMBL/GenBank/DDBJ databases">
        <title>Infants hospitalized years apart are colonized by the same room-sourced microbial strains.</title>
        <authorList>
            <person name="Brooks B."/>
            <person name="Olm M.R."/>
            <person name="Firek B.A."/>
            <person name="Baker R."/>
            <person name="Thomas B.C."/>
            <person name="Morowitz M.J."/>
            <person name="Banfield J.F."/>
        </authorList>
    </citation>
    <scope>NUCLEOTIDE SEQUENCE [LARGE SCALE GENOMIC DNA]</scope>
    <source>
        <strain evidence="1">S2_005_002_R2_33</strain>
    </source>
</reference>
<evidence type="ECO:0000313" key="1">
    <source>
        <dbReference type="EMBL" id="PZQ55293.1"/>
    </source>
</evidence>
<protein>
    <submittedName>
        <fullName evidence="1">Uncharacterized protein</fullName>
    </submittedName>
</protein>
<proteinExistence type="predicted"/>
<gene>
    <name evidence="1" type="ORF">DI555_08065</name>
</gene>
<dbReference type="Proteomes" id="UP000249082">
    <property type="component" value="Unassembled WGS sequence"/>
</dbReference>
<evidence type="ECO:0000313" key="2">
    <source>
        <dbReference type="Proteomes" id="UP000249082"/>
    </source>
</evidence>
<dbReference type="EMBL" id="QFPX01000006">
    <property type="protein sequence ID" value="PZQ55293.1"/>
    <property type="molecule type" value="Genomic_DNA"/>
</dbReference>
<name>A0A2W5QKU6_9SPHN</name>
<accession>A0A2W5QKU6</accession>